<dbReference type="NCBIfam" id="TIGR00765">
    <property type="entry name" value="yihY_not_rbn"/>
    <property type="match status" value="1"/>
</dbReference>
<accession>A0A1V2IH57</accession>
<organism evidence="8 9">
    <name type="scientific">Pseudofrankia asymbiotica</name>
    <dbReference type="NCBI Taxonomy" id="1834516"/>
    <lineage>
        <taxon>Bacteria</taxon>
        <taxon>Bacillati</taxon>
        <taxon>Actinomycetota</taxon>
        <taxon>Actinomycetes</taxon>
        <taxon>Frankiales</taxon>
        <taxon>Frankiaceae</taxon>
        <taxon>Pseudofrankia</taxon>
    </lineage>
</organism>
<proteinExistence type="predicted"/>
<evidence type="ECO:0000256" key="2">
    <source>
        <dbReference type="ARBA" id="ARBA00022475"/>
    </source>
</evidence>
<comment type="caution">
    <text evidence="8">The sequence shown here is derived from an EMBL/GenBank/DDBJ whole genome shotgun (WGS) entry which is preliminary data.</text>
</comment>
<evidence type="ECO:0000256" key="6">
    <source>
        <dbReference type="SAM" id="MobiDB-lite"/>
    </source>
</evidence>
<name>A0A1V2IH57_9ACTN</name>
<dbReference type="GO" id="GO:0005886">
    <property type="term" value="C:plasma membrane"/>
    <property type="evidence" value="ECO:0007669"/>
    <property type="project" value="UniProtKB-SubCell"/>
</dbReference>
<dbReference type="Proteomes" id="UP000188929">
    <property type="component" value="Unassembled WGS sequence"/>
</dbReference>
<dbReference type="PANTHER" id="PTHR30213">
    <property type="entry name" value="INNER MEMBRANE PROTEIN YHJD"/>
    <property type="match status" value="1"/>
</dbReference>
<sequence>MSLSGRVDQAQRRFGAFGYPIAVVYKFYDDQGGYLAALITYYGFLSLFPMLLLLTTVLGFVLHGHAGLQQDLVDSALAQFPVIGAELRNDVTQIRGSTSALVVGIVVSLYGSLGVAQALQHALDKVWAVPRQARPNPLLSRVRSLGLVGLLGVGVLVTAGLSAVTTGAGILGADIGPWSRLVAGLLSTVSNAGLFLLAFTLLTAQRPSIRDVWVGAIAAAVGFQLLQTVGAYYLNHRLRGASQVYGTFGLVLGLLAWIYIEAVIVVFAAEANVVRRRRLYPRALLTPFTDDVELTEHDRRAYASYAKGEQFKKHERVDVTFHDPLASPRRPAGNIADPVDSNKEADEEADEAD</sequence>
<feature type="transmembrane region" description="Helical" evidence="7">
    <location>
        <begin position="245"/>
        <end position="269"/>
    </location>
</feature>
<feature type="transmembrane region" description="Helical" evidence="7">
    <location>
        <begin position="212"/>
        <end position="233"/>
    </location>
</feature>
<dbReference type="AlphaFoldDB" id="A0A1V2IH57"/>
<comment type="subcellular location">
    <subcellularLocation>
        <location evidence="1">Cell membrane</location>
        <topology evidence="1">Multi-pass membrane protein</topology>
    </subcellularLocation>
</comment>
<dbReference type="PANTHER" id="PTHR30213:SF1">
    <property type="entry name" value="INNER MEMBRANE PROTEIN YHJD"/>
    <property type="match status" value="1"/>
</dbReference>
<dbReference type="InterPro" id="IPR017039">
    <property type="entry name" value="Virul_fac_BrkB"/>
</dbReference>
<keyword evidence="9" id="KW-1185">Reference proteome</keyword>
<evidence type="ECO:0000256" key="7">
    <source>
        <dbReference type="SAM" id="Phobius"/>
    </source>
</evidence>
<evidence type="ECO:0000256" key="1">
    <source>
        <dbReference type="ARBA" id="ARBA00004651"/>
    </source>
</evidence>
<evidence type="ECO:0000256" key="3">
    <source>
        <dbReference type="ARBA" id="ARBA00022692"/>
    </source>
</evidence>
<protein>
    <submittedName>
        <fullName evidence="8">Ribonuclease BN</fullName>
    </submittedName>
</protein>
<evidence type="ECO:0000256" key="5">
    <source>
        <dbReference type="ARBA" id="ARBA00023136"/>
    </source>
</evidence>
<keyword evidence="5 7" id="KW-0472">Membrane</keyword>
<feature type="transmembrane region" description="Helical" evidence="7">
    <location>
        <begin position="34"/>
        <end position="62"/>
    </location>
</feature>
<evidence type="ECO:0000256" key="4">
    <source>
        <dbReference type="ARBA" id="ARBA00022989"/>
    </source>
</evidence>
<evidence type="ECO:0000313" key="8">
    <source>
        <dbReference type="EMBL" id="ONH32385.1"/>
    </source>
</evidence>
<dbReference type="RefSeq" id="WP_076814004.1">
    <property type="nucleotide sequence ID" value="NZ_MOMC01000010.1"/>
</dbReference>
<dbReference type="STRING" id="1834516.BL253_04920"/>
<gene>
    <name evidence="8" type="ORF">BL253_04920</name>
</gene>
<dbReference type="Pfam" id="PF03631">
    <property type="entry name" value="Virul_fac_BrkB"/>
    <property type="match status" value="1"/>
</dbReference>
<dbReference type="OrthoDB" id="3349406at2"/>
<keyword evidence="3 7" id="KW-0812">Transmembrane</keyword>
<feature type="transmembrane region" description="Helical" evidence="7">
    <location>
        <begin position="178"/>
        <end position="200"/>
    </location>
</feature>
<keyword evidence="4 7" id="KW-1133">Transmembrane helix</keyword>
<feature type="transmembrane region" description="Helical" evidence="7">
    <location>
        <begin position="144"/>
        <end position="172"/>
    </location>
</feature>
<evidence type="ECO:0000313" key="9">
    <source>
        <dbReference type="Proteomes" id="UP000188929"/>
    </source>
</evidence>
<feature type="region of interest" description="Disordered" evidence="6">
    <location>
        <begin position="322"/>
        <end position="353"/>
    </location>
</feature>
<keyword evidence="2" id="KW-1003">Cell membrane</keyword>
<reference evidence="9" key="1">
    <citation type="submission" date="2016-10" db="EMBL/GenBank/DDBJ databases">
        <title>Frankia sp. NRRL B-16386 Genome sequencing.</title>
        <authorList>
            <person name="Ghodhbane-Gtari F."/>
            <person name="Swanson E."/>
            <person name="Gueddou A."/>
            <person name="Hezbri K."/>
            <person name="Ktari K."/>
            <person name="Nouioui I."/>
            <person name="Morris K."/>
            <person name="Simpson S."/>
            <person name="Abebe-Akele F."/>
            <person name="Thomas K."/>
            <person name="Gtari M."/>
            <person name="Tisa L.S."/>
        </authorList>
    </citation>
    <scope>NUCLEOTIDE SEQUENCE [LARGE SCALE GENOMIC DNA]</scope>
    <source>
        <strain evidence="9">NRRL B-16386</strain>
    </source>
</reference>
<dbReference type="EMBL" id="MOMC01000010">
    <property type="protein sequence ID" value="ONH32385.1"/>
    <property type="molecule type" value="Genomic_DNA"/>
</dbReference>